<sequence length="199" mass="22287">MSLAYADIADKLADLTRVLCAPPEVKDLSLYEAVKKDVQARFDATCELLGRSEETRLSQAKLVEMEAMRKTVAIERKRAREALMVPDRLGEQEVWVFRAPGAHVHYPSKHTGFLADLAYEFPYFQVMLTTKQRARMMSHRGGQSDIGDGAEVAGDWRMGYVELSLPGDQVRGAQASTLKHEPRVLVMVTQDDLIVRPPG</sequence>
<reference evidence="1" key="1">
    <citation type="submission" date="2018-07" db="EMBL/GenBank/DDBJ databases">
        <authorList>
            <person name="Wilson K.M."/>
            <person name="Ely B."/>
        </authorList>
    </citation>
    <scope>NUCLEOTIDE SEQUENCE</scope>
</reference>
<proteinExistence type="predicted"/>
<evidence type="ECO:0000313" key="2">
    <source>
        <dbReference type="Proteomes" id="UP000259683"/>
    </source>
</evidence>
<dbReference type="EMBL" id="MH588547">
    <property type="protein sequence ID" value="AXQ69792.1"/>
    <property type="molecule type" value="Genomic_DNA"/>
</dbReference>
<keyword evidence="2" id="KW-1185">Reference proteome</keyword>
<dbReference type="Proteomes" id="UP000259683">
    <property type="component" value="Segment"/>
</dbReference>
<name>A0A385EFX8_9CAUD</name>
<organism evidence="1 2">
    <name type="scientific">Caulobacter phage CcrSC</name>
    <dbReference type="NCBI Taxonomy" id="2283272"/>
    <lineage>
        <taxon>Viruses</taxon>
        <taxon>Duplodnaviria</taxon>
        <taxon>Heunggongvirae</taxon>
        <taxon>Uroviricota</taxon>
        <taxon>Caudoviricetes</taxon>
        <taxon>Jeanschmidtviridae</taxon>
        <taxon>Bertelyvirus</taxon>
        <taxon>Bertelyvirus SC</taxon>
    </lineage>
</organism>
<protein>
    <submittedName>
        <fullName evidence="1">Uncharacterized protein</fullName>
    </submittedName>
</protein>
<reference evidence="1" key="2">
    <citation type="submission" date="2021-07" db="EMBL/GenBank/DDBJ databases">
        <title>Giant CbK-like Caulobacter bacteriophages have genetically divergent genomes.</title>
        <authorList>
            <person name="Wilson K."/>
            <person name="Ely B."/>
        </authorList>
    </citation>
    <scope>NUCLEOTIDE SEQUENCE</scope>
</reference>
<gene>
    <name evidence="1" type="ORF">CcrSC_gp210c</name>
</gene>
<accession>A0A385EFX8</accession>
<evidence type="ECO:0000313" key="1">
    <source>
        <dbReference type="EMBL" id="AXQ69792.1"/>
    </source>
</evidence>